<evidence type="ECO:0000313" key="4">
    <source>
        <dbReference type="Proteomes" id="UP000530660"/>
    </source>
</evidence>
<protein>
    <recommendedName>
        <fullName evidence="2">Interferon-related developmental regulator N-terminal domain-containing protein</fullName>
    </recommendedName>
</protein>
<comment type="caution">
    <text evidence="3">The sequence shown here is derived from an EMBL/GenBank/DDBJ whole genome shotgun (WGS) entry which is preliminary data.</text>
</comment>
<evidence type="ECO:0000259" key="2">
    <source>
        <dbReference type="Pfam" id="PF05004"/>
    </source>
</evidence>
<dbReference type="Proteomes" id="UP000530660">
    <property type="component" value="Unassembled WGS sequence"/>
</dbReference>
<evidence type="ECO:0000313" key="3">
    <source>
        <dbReference type="EMBL" id="KAF6001863.1"/>
    </source>
</evidence>
<dbReference type="EMBL" id="VWRR01000012">
    <property type="protein sequence ID" value="KAF6001863.1"/>
    <property type="molecule type" value="Genomic_DNA"/>
</dbReference>
<organism evidence="3 4">
    <name type="scientific">Cyanidiococcus yangmingshanensis</name>
    <dbReference type="NCBI Taxonomy" id="2690220"/>
    <lineage>
        <taxon>Eukaryota</taxon>
        <taxon>Rhodophyta</taxon>
        <taxon>Bangiophyceae</taxon>
        <taxon>Cyanidiales</taxon>
        <taxon>Cyanidiaceae</taxon>
        <taxon>Cyanidiococcus</taxon>
    </lineage>
</organism>
<gene>
    <name evidence="3" type="ORF">F1559_000439</name>
</gene>
<feature type="compositionally biased region" description="Basic and acidic residues" evidence="1">
    <location>
        <begin position="297"/>
        <end position="307"/>
    </location>
</feature>
<feature type="region of interest" description="Disordered" evidence="1">
    <location>
        <begin position="1"/>
        <end position="46"/>
    </location>
</feature>
<dbReference type="InterPro" id="IPR007701">
    <property type="entry name" value="Interferon-rel_develop_reg_N"/>
</dbReference>
<dbReference type="OrthoDB" id="10554187at2759"/>
<proteinExistence type="predicted"/>
<feature type="compositionally biased region" description="Basic residues" evidence="1">
    <location>
        <begin position="12"/>
        <end position="21"/>
    </location>
</feature>
<feature type="region of interest" description="Disordered" evidence="1">
    <location>
        <begin position="289"/>
        <end position="313"/>
    </location>
</feature>
<feature type="domain" description="Interferon-related developmental regulator N-terminal" evidence="2">
    <location>
        <begin position="76"/>
        <end position="282"/>
    </location>
</feature>
<dbReference type="PANTHER" id="PTHR12354">
    <property type="entry name" value="INTERFERON-RELATED DEVELOPMENTAL REGULATOR"/>
    <property type="match status" value="1"/>
</dbReference>
<dbReference type="AlphaFoldDB" id="A0A7J7IFL0"/>
<reference evidence="3 4" key="1">
    <citation type="journal article" date="2020" name="J. Phycol.">
        <title>Comparative genome analysis reveals Cyanidiococcus gen. nov., a new extremophilic red algal genus sister to Cyanidioschyzon (Cyanidioschyzonaceae, Rhodophyta).</title>
        <authorList>
            <person name="Liu S.-L."/>
            <person name="Chiang Y.-R."/>
            <person name="Yoon H.S."/>
            <person name="Fu H.-Y."/>
        </authorList>
    </citation>
    <scope>NUCLEOTIDE SEQUENCE [LARGE SCALE GENOMIC DNA]</scope>
    <source>
        <strain evidence="3 4">THAL066</strain>
    </source>
</reference>
<accession>A0A7J7IFL0</accession>
<dbReference type="PANTHER" id="PTHR12354:SF1">
    <property type="entry name" value="INTERFERON-RELATED DEVELOPMENTAL REGULATOR 1"/>
    <property type="match status" value="1"/>
</dbReference>
<keyword evidence="4" id="KW-1185">Reference proteome</keyword>
<name>A0A7J7IFL0_9RHOD</name>
<dbReference type="Pfam" id="PF05004">
    <property type="entry name" value="IFRD"/>
    <property type="match status" value="1"/>
</dbReference>
<dbReference type="InterPro" id="IPR039777">
    <property type="entry name" value="IFRD"/>
</dbReference>
<evidence type="ECO:0000256" key="1">
    <source>
        <dbReference type="SAM" id="MobiDB-lite"/>
    </source>
</evidence>
<sequence length="313" mass="34749">MPPREGSTLKTGQRHHHRRRQSIKDRSATPNDPFAEGATDGDSSASWNGSYASVGSASSLKSSSTQENTLISLLDPSCVLASESEALAECLDSLTDRRRWLREAALRRARRLTDSGLRMDLWNETLLEQLIEQALRGPLRRGSLSERREVCRLIGTSTLTLVAINDQTETIEALLQRTRLEAVLLQSASEASSTAADPEWIQWQECLIETVCLLRFLTAADAAAVGNTMQQLERYFVDESPTSPEIERERLWTNDQVVAAAIRGWALLASALPPSQVWLRLKQSPYSPVARVSGHPGRLEKDIDPSRDLPSSY</sequence>